<keyword evidence="1" id="KW-0812">Transmembrane</keyword>
<feature type="transmembrane region" description="Helical" evidence="1">
    <location>
        <begin position="259"/>
        <end position="276"/>
    </location>
</feature>
<sequence>MESVQRLFYRAKNDTDHDIETGSVKEVEKIEDIPAGYPRFSTFMSSHPSFQVYRRFSSLRTRDLLIKQDRLAVLEEKLNDLDRNEETLSFLASCRRDRNVERQKVLSAIDVALREYDATIKRNTEILKLEEARARPALALQNWIAGNPCIARSETGFLQHEDDLMTLFSSEDGTTMYLEGWVEDKLIRLFSRSYKAMLTGTLINAKSRCEALSRDPMVYIPRDSLVVHIARGLLGLLAIIFIIGPVIACNYLESMLSRLIVITASTTLFIGFLLIGTRAKTVEVLVAGAAYATVLTVFITQQ</sequence>
<dbReference type="Proteomes" id="UP000253845">
    <property type="component" value="Unassembled WGS sequence"/>
</dbReference>
<accession>A0A370C6B1</accession>
<feature type="transmembrane region" description="Helical" evidence="1">
    <location>
        <begin position="282"/>
        <end position="300"/>
    </location>
</feature>
<dbReference type="AlphaFoldDB" id="A0A370C6B1"/>
<feature type="transmembrane region" description="Helical" evidence="1">
    <location>
        <begin position="232"/>
        <end position="252"/>
    </location>
</feature>
<dbReference type="InterPro" id="IPR046529">
    <property type="entry name" value="DUF6594"/>
</dbReference>
<evidence type="ECO:0000259" key="2">
    <source>
        <dbReference type="Pfam" id="PF20237"/>
    </source>
</evidence>
<evidence type="ECO:0000256" key="1">
    <source>
        <dbReference type="SAM" id="Phobius"/>
    </source>
</evidence>
<gene>
    <name evidence="3" type="ORF">M747DRAFT_349826</name>
</gene>
<organism evidence="3 4">
    <name type="scientific">Aspergillus niger ATCC 13496</name>
    <dbReference type="NCBI Taxonomy" id="1353008"/>
    <lineage>
        <taxon>Eukaryota</taxon>
        <taxon>Fungi</taxon>
        <taxon>Dikarya</taxon>
        <taxon>Ascomycota</taxon>
        <taxon>Pezizomycotina</taxon>
        <taxon>Eurotiomycetes</taxon>
        <taxon>Eurotiomycetidae</taxon>
        <taxon>Eurotiales</taxon>
        <taxon>Aspergillaceae</taxon>
        <taxon>Aspergillus</taxon>
        <taxon>Aspergillus subgen. Circumdati</taxon>
    </lineage>
</organism>
<keyword evidence="1" id="KW-0472">Membrane</keyword>
<evidence type="ECO:0000313" key="4">
    <source>
        <dbReference type="Proteomes" id="UP000253845"/>
    </source>
</evidence>
<keyword evidence="1" id="KW-1133">Transmembrane helix</keyword>
<dbReference type="Pfam" id="PF20237">
    <property type="entry name" value="DUF6594"/>
    <property type="match status" value="1"/>
</dbReference>
<dbReference type="PANTHER" id="PTHR34502">
    <property type="entry name" value="DUF6594 DOMAIN-CONTAINING PROTEIN-RELATED"/>
    <property type="match status" value="1"/>
</dbReference>
<feature type="domain" description="DUF6594" evidence="2">
    <location>
        <begin position="37"/>
        <end position="295"/>
    </location>
</feature>
<reference evidence="3 4" key="1">
    <citation type="submission" date="2018-07" db="EMBL/GenBank/DDBJ databases">
        <title>Section-level genome sequencing of Aspergillus section Nigri to investigate inter- and intra-species variation.</title>
        <authorList>
            <consortium name="DOE Joint Genome Institute"/>
            <person name="Vesth T.C."/>
            <person name="Nybo J.L."/>
            <person name="Theobald S."/>
            <person name="Frisvad J.C."/>
            <person name="Larsen T.O."/>
            <person name="Nielsen K.F."/>
            <person name="Hoof J.B."/>
            <person name="Brandl J."/>
            <person name="Salamov A."/>
            <person name="Riley R."/>
            <person name="Gladden J.M."/>
            <person name="Phatale P."/>
            <person name="Nielsen M.T."/>
            <person name="Lyhne E.K."/>
            <person name="Kogle M.E."/>
            <person name="Strasser K."/>
            <person name="McDonnell E."/>
            <person name="Barry K."/>
            <person name="Clum A."/>
            <person name="Chen C."/>
            <person name="Nolan M."/>
            <person name="Sandor L."/>
            <person name="Kuo A."/>
            <person name="Lipzen A."/>
            <person name="Hainaut M."/>
            <person name="Drula E."/>
            <person name="Tsang A."/>
            <person name="Magnuson J.K."/>
            <person name="Henrissat B."/>
            <person name="Wiebenga A."/>
            <person name="Simmons B.A."/>
            <person name="Makela M.R."/>
            <person name="De vries R.P."/>
            <person name="Grigoriev I.V."/>
            <person name="Mortensen U.H."/>
            <person name="Baker S.E."/>
            <person name="Andersen M.R."/>
        </authorList>
    </citation>
    <scope>NUCLEOTIDE SEQUENCE [LARGE SCALE GENOMIC DNA]</scope>
    <source>
        <strain evidence="3 4">ATCC 13496</strain>
    </source>
</reference>
<dbReference type="EMBL" id="KZ851911">
    <property type="protein sequence ID" value="RDH21232.1"/>
    <property type="molecule type" value="Genomic_DNA"/>
</dbReference>
<proteinExistence type="predicted"/>
<dbReference type="PANTHER" id="PTHR34502:SF5">
    <property type="entry name" value="DUF6594 DOMAIN-CONTAINING PROTEIN"/>
    <property type="match status" value="1"/>
</dbReference>
<name>A0A370C6B1_ASPNG</name>
<protein>
    <recommendedName>
        <fullName evidence="2">DUF6594 domain-containing protein</fullName>
    </recommendedName>
</protein>
<evidence type="ECO:0000313" key="3">
    <source>
        <dbReference type="EMBL" id="RDH21232.1"/>
    </source>
</evidence>
<dbReference type="VEuPathDB" id="FungiDB:M747DRAFT_349826"/>